<feature type="compositionally biased region" description="Polar residues" evidence="1">
    <location>
        <begin position="78"/>
        <end position="103"/>
    </location>
</feature>
<feature type="compositionally biased region" description="Polar residues" evidence="1">
    <location>
        <begin position="34"/>
        <end position="52"/>
    </location>
</feature>
<name>A0A9N9KQB4_9HELO</name>
<evidence type="ECO:0000256" key="1">
    <source>
        <dbReference type="SAM" id="MobiDB-lite"/>
    </source>
</evidence>
<accession>A0A9N9KQB4</accession>
<dbReference type="EMBL" id="CAJVRL010000043">
    <property type="protein sequence ID" value="CAG8951534.1"/>
    <property type="molecule type" value="Genomic_DNA"/>
</dbReference>
<proteinExistence type="predicted"/>
<reference evidence="2" key="1">
    <citation type="submission" date="2021-07" db="EMBL/GenBank/DDBJ databases">
        <authorList>
            <person name="Durling M."/>
        </authorList>
    </citation>
    <scope>NUCLEOTIDE SEQUENCE</scope>
</reference>
<evidence type="ECO:0000313" key="2">
    <source>
        <dbReference type="EMBL" id="CAG8951534.1"/>
    </source>
</evidence>
<comment type="caution">
    <text evidence="2">The sequence shown here is derived from an EMBL/GenBank/DDBJ whole genome shotgun (WGS) entry which is preliminary data.</text>
</comment>
<gene>
    <name evidence="2" type="ORF">HYFRA_00007450</name>
</gene>
<feature type="region of interest" description="Disordered" evidence="1">
    <location>
        <begin position="16"/>
        <end position="133"/>
    </location>
</feature>
<evidence type="ECO:0000313" key="3">
    <source>
        <dbReference type="Proteomes" id="UP000696280"/>
    </source>
</evidence>
<dbReference type="AlphaFoldDB" id="A0A9N9KQB4"/>
<organism evidence="2 3">
    <name type="scientific">Hymenoscyphus fraxineus</name>
    <dbReference type="NCBI Taxonomy" id="746836"/>
    <lineage>
        <taxon>Eukaryota</taxon>
        <taxon>Fungi</taxon>
        <taxon>Dikarya</taxon>
        <taxon>Ascomycota</taxon>
        <taxon>Pezizomycotina</taxon>
        <taxon>Leotiomycetes</taxon>
        <taxon>Helotiales</taxon>
        <taxon>Helotiaceae</taxon>
        <taxon>Hymenoscyphus</taxon>
    </lineage>
</organism>
<sequence>MEGTFVHCVNNITTVQRKQSSEQHSQYQYHTYQNPSTTQKSILHPQSPNISSEHNHKIENVQQTKMPEASQKAGCGPKTQQNSSSTSAQGNNNKANTTASPSDKNPKIKGPYVGEGGESNRRPVNYSYDKRGV</sequence>
<feature type="compositionally biased region" description="Low complexity" evidence="1">
    <location>
        <begin position="22"/>
        <end position="33"/>
    </location>
</feature>
<keyword evidence="3" id="KW-1185">Reference proteome</keyword>
<dbReference type="Proteomes" id="UP000696280">
    <property type="component" value="Unassembled WGS sequence"/>
</dbReference>
<protein>
    <submittedName>
        <fullName evidence="2">Uncharacterized protein</fullName>
    </submittedName>
</protein>